<dbReference type="PANTHER" id="PTHR15240">
    <property type="entry name" value="CAVIN"/>
    <property type="match status" value="1"/>
</dbReference>
<evidence type="ECO:0000256" key="11">
    <source>
        <dbReference type="SAM" id="Phobius"/>
    </source>
</evidence>
<dbReference type="InterPro" id="IPR026752">
    <property type="entry name" value="Cavin_fam"/>
</dbReference>
<name>A0A6A4TUK5_SCOMX</name>
<feature type="region of interest" description="Disordered" evidence="10">
    <location>
        <begin position="1"/>
        <end position="24"/>
    </location>
</feature>
<evidence type="ECO:0000256" key="6">
    <source>
        <dbReference type="ARBA" id="ARBA00022692"/>
    </source>
</evidence>
<dbReference type="InterPro" id="IPR033118">
    <property type="entry name" value="EXPERA"/>
</dbReference>
<sequence length="484" mass="54479">MVTTETHQTQDLLVPPQNQDLLVPPQNQDLLDQQEDDQASPSSLLAALDPEKMSQGPVNAITVLTLLDKLVNMLDAVQENQHKMEVHQVDMEGVVRGIQADMTKLSKSHSHTSNTVSKLLDKSRKLSVTMKEVRDKMERQGVQEENEIPSSVFVKDPPPFPRDEILEEGEEPAPGVMEDREAGLTTIDLSSDEDVGLEAELDEEGTWLHDLENMEKSRTEKLKRSSLKKVDSLKKAFSRQNIEKKMTKIGTKIVSVEQREKIKQRTSSLKVSPLTFGIRKPRSGSDSQLPESVTTEAHVQVSPLGCSDLEDPFTEEGGIEEEKEGGMEEMKEGEGPFVYMSLVGTVQTSEGPLAELWREYSKADSRWLVSDPTIVSIEILTVVLDSVLGVLLIYAVLKDQYYRHFLQVALSVCELYGGWMTFCPDWLIGSPHLDTSSRLHLWVYLVFFNGVWVLVPVLLLVQSWFCLRSLHVARRDQAADDKRK</sequence>
<comment type="caution">
    <text evidence="13">The sequence shown here is derived from an EMBL/GenBank/DDBJ whole genome shotgun (WGS) entry which is preliminary data.</text>
</comment>
<evidence type="ECO:0000259" key="12">
    <source>
        <dbReference type="PROSITE" id="PS51751"/>
    </source>
</evidence>
<keyword evidence="5" id="KW-0963">Cytoplasm</keyword>
<organism evidence="13 14">
    <name type="scientific">Scophthalmus maximus</name>
    <name type="common">Turbot</name>
    <name type="synonym">Psetta maxima</name>
    <dbReference type="NCBI Taxonomy" id="52904"/>
    <lineage>
        <taxon>Eukaryota</taxon>
        <taxon>Metazoa</taxon>
        <taxon>Chordata</taxon>
        <taxon>Craniata</taxon>
        <taxon>Vertebrata</taxon>
        <taxon>Euteleostomi</taxon>
        <taxon>Actinopterygii</taxon>
        <taxon>Neopterygii</taxon>
        <taxon>Teleostei</taxon>
        <taxon>Neoteleostei</taxon>
        <taxon>Acanthomorphata</taxon>
        <taxon>Carangaria</taxon>
        <taxon>Pleuronectiformes</taxon>
        <taxon>Pleuronectoidei</taxon>
        <taxon>Scophthalmidae</taxon>
        <taxon>Scophthalmus</taxon>
    </lineage>
</organism>
<dbReference type="GO" id="GO:0005737">
    <property type="term" value="C:cytoplasm"/>
    <property type="evidence" value="ECO:0007669"/>
    <property type="project" value="UniProtKB-SubCell"/>
</dbReference>
<keyword evidence="7 9" id="KW-1133">Transmembrane helix</keyword>
<dbReference type="EMBL" id="VEVO01000002">
    <property type="protein sequence ID" value="KAF0046361.1"/>
    <property type="molecule type" value="Genomic_DNA"/>
</dbReference>
<comment type="subcellular location">
    <subcellularLocation>
        <location evidence="3">Cytoplasm</location>
    </subcellularLocation>
    <subcellularLocation>
        <location evidence="2">Membrane</location>
        <location evidence="2">Caveola</location>
    </subcellularLocation>
    <subcellularLocation>
        <location evidence="1">Membrane</location>
        <topology evidence="1">Multi-pass membrane protein</topology>
    </subcellularLocation>
</comment>
<evidence type="ECO:0000313" key="13">
    <source>
        <dbReference type="EMBL" id="KAF0046361.1"/>
    </source>
</evidence>
<feature type="domain" description="EXPERA" evidence="12">
    <location>
        <begin position="327"/>
        <end position="460"/>
    </location>
</feature>
<dbReference type="Pfam" id="PF15237">
    <property type="entry name" value="PTRF_SDPR"/>
    <property type="match status" value="1"/>
</dbReference>
<accession>A0A6A4TUK5</accession>
<evidence type="ECO:0000256" key="1">
    <source>
        <dbReference type="ARBA" id="ARBA00004141"/>
    </source>
</evidence>
<dbReference type="PROSITE" id="PS51751">
    <property type="entry name" value="EXPERA"/>
    <property type="match status" value="1"/>
</dbReference>
<comment type="similarity">
    <text evidence="4">Belongs to the CAVIN family.</text>
</comment>
<proteinExistence type="inferred from homology"/>
<evidence type="ECO:0000256" key="5">
    <source>
        <dbReference type="ARBA" id="ARBA00022490"/>
    </source>
</evidence>
<dbReference type="GO" id="GO:0005080">
    <property type="term" value="F:protein kinase C binding"/>
    <property type="evidence" value="ECO:0007669"/>
    <property type="project" value="TreeGrafter"/>
</dbReference>
<evidence type="ECO:0000256" key="7">
    <source>
        <dbReference type="ARBA" id="ARBA00022989"/>
    </source>
</evidence>
<evidence type="ECO:0000256" key="4">
    <source>
        <dbReference type="ARBA" id="ARBA00008836"/>
    </source>
</evidence>
<gene>
    <name evidence="13" type="ORF">F2P81_002890</name>
</gene>
<feature type="transmembrane region" description="Helical" evidence="11">
    <location>
        <begin position="374"/>
        <end position="397"/>
    </location>
</feature>
<reference evidence="13 14" key="1">
    <citation type="submission" date="2019-06" db="EMBL/GenBank/DDBJ databases">
        <title>Draft genomes of female and male turbot (Scophthalmus maximus).</title>
        <authorList>
            <person name="Xu H."/>
            <person name="Xu X.-W."/>
            <person name="Shao C."/>
            <person name="Chen S."/>
        </authorList>
    </citation>
    <scope>NUCLEOTIDE SEQUENCE [LARGE SCALE GENOMIC DNA]</scope>
    <source>
        <strain evidence="13">Ysfricsl-2016a</strain>
        <tissue evidence="13">Blood</tissue>
    </source>
</reference>
<feature type="transmembrane region" description="Helical" evidence="11">
    <location>
        <begin position="404"/>
        <end position="422"/>
    </location>
</feature>
<keyword evidence="6 9" id="KW-0812">Transmembrane</keyword>
<dbReference type="Pfam" id="PF05241">
    <property type="entry name" value="EBP"/>
    <property type="match status" value="1"/>
</dbReference>
<dbReference type="AlphaFoldDB" id="A0A6A4TUK5"/>
<evidence type="ECO:0000256" key="2">
    <source>
        <dbReference type="ARBA" id="ARBA00004345"/>
    </source>
</evidence>
<protein>
    <recommendedName>
        <fullName evidence="12">EXPERA domain-containing protein</fullName>
    </recommendedName>
</protein>
<evidence type="ECO:0000313" key="14">
    <source>
        <dbReference type="Proteomes" id="UP000438429"/>
    </source>
</evidence>
<evidence type="ECO:0000256" key="9">
    <source>
        <dbReference type="PROSITE-ProRule" id="PRU01087"/>
    </source>
</evidence>
<evidence type="ECO:0000256" key="3">
    <source>
        <dbReference type="ARBA" id="ARBA00004496"/>
    </source>
</evidence>
<feature type="compositionally biased region" description="Polar residues" evidence="10">
    <location>
        <begin position="1"/>
        <end position="11"/>
    </location>
</feature>
<dbReference type="GO" id="GO:0005901">
    <property type="term" value="C:caveola"/>
    <property type="evidence" value="ECO:0007669"/>
    <property type="project" value="UniProtKB-SubCell"/>
</dbReference>
<feature type="transmembrane region" description="Helical" evidence="11">
    <location>
        <begin position="442"/>
        <end position="467"/>
    </location>
</feature>
<evidence type="ECO:0000256" key="8">
    <source>
        <dbReference type="ARBA" id="ARBA00023136"/>
    </source>
</evidence>
<keyword evidence="8 9" id="KW-0472">Membrane</keyword>
<dbReference type="Proteomes" id="UP000438429">
    <property type="component" value="Unassembled WGS sequence"/>
</dbReference>
<dbReference type="PANTHER" id="PTHR15240:SF1">
    <property type="entry name" value="CAVEOLAE-ASSOCIATED PROTEIN 2"/>
    <property type="match status" value="1"/>
</dbReference>
<evidence type="ECO:0000256" key="10">
    <source>
        <dbReference type="SAM" id="MobiDB-lite"/>
    </source>
</evidence>